<sequence length="179" mass="20383">MDTSIKNILGRKFDQICFVVKDIDKAVDFFSRANGIEAWNVAYDLAKEQTEKEYRGKPGNFQFSCAYGFAGETLIELARHDGGDSVYKDWLDANGPGPHHIGFRMENEQEYRQAEAHYLELGIEKSMAGLFEGPFGNCRWAYFDTRDAIGCYTELYYVDGDIAARMERLKRGENVSITS</sequence>
<name>A0A418Y6U5_9BURK</name>
<dbReference type="SUPFAM" id="SSF54593">
    <property type="entry name" value="Glyoxalase/Bleomycin resistance protein/Dihydroxybiphenyl dioxygenase"/>
    <property type="match status" value="1"/>
</dbReference>
<reference evidence="1 2" key="1">
    <citation type="submission" date="2018-09" db="EMBL/GenBank/DDBJ databases">
        <authorList>
            <person name="Zhu H."/>
        </authorList>
    </citation>
    <scope>NUCLEOTIDE SEQUENCE [LARGE SCALE GENOMIC DNA]</scope>
    <source>
        <strain evidence="1 2">K1S02-61</strain>
    </source>
</reference>
<dbReference type="AlphaFoldDB" id="A0A418Y6U5"/>
<dbReference type="InterPro" id="IPR029068">
    <property type="entry name" value="Glyas_Bleomycin-R_OHBP_Dase"/>
</dbReference>
<dbReference type="Pfam" id="PF13669">
    <property type="entry name" value="Glyoxalase_4"/>
    <property type="match status" value="1"/>
</dbReference>
<organism evidence="1 2">
    <name type="scientific">Massilia cavernae</name>
    <dbReference type="NCBI Taxonomy" id="2320864"/>
    <lineage>
        <taxon>Bacteria</taxon>
        <taxon>Pseudomonadati</taxon>
        <taxon>Pseudomonadota</taxon>
        <taxon>Betaproteobacteria</taxon>
        <taxon>Burkholderiales</taxon>
        <taxon>Oxalobacteraceae</taxon>
        <taxon>Telluria group</taxon>
        <taxon>Massilia</taxon>
    </lineage>
</organism>
<dbReference type="RefSeq" id="WP_119809547.1">
    <property type="nucleotide sequence ID" value="NZ_QYUP01000037.1"/>
</dbReference>
<dbReference type="Proteomes" id="UP000284006">
    <property type="component" value="Unassembled WGS sequence"/>
</dbReference>
<gene>
    <name evidence="1" type="ORF">D3872_03795</name>
</gene>
<comment type="caution">
    <text evidence="1">The sequence shown here is derived from an EMBL/GenBank/DDBJ whole genome shotgun (WGS) entry which is preliminary data.</text>
</comment>
<protein>
    <submittedName>
        <fullName evidence="1">VOC family protein</fullName>
    </submittedName>
</protein>
<dbReference type="EMBL" id="QYUP01000037">
    <property type="protein sequence ID" value="RJG24141.1"/>
    <property type="molecule type" value="Genomic_DNA"/>
</dbReference>
<dbReference type="OrthoDB" id="9788468at2"/>
<keyword evidence="2" id="KW-1185">Reference proteome</keyword>
<evidence type="ECO:0000313" key="2">
    <source>
        <dbReference type="Proteomes" id="UP000284006"/>
    </source>
</evidence>
<dbReference type="Gene3D" id="3.10.180.10">
    <property type="entry name" value="2,3-Dihydroxybiphenyl 1,2-Dioxygenase, domain 1"/>
    <property type="match status" value="1"/>
</dbReference>
<proteinExistence type="predicted"/>
<evidence type="ECO:0000313" key="1">
    <source>
        <dbReference type="EMBL" id="RJG24141.1"/>
    </source>
</evidence>
<accession>A0A418Y6U5</accession>